<keyword evidence="2 7" id="KW-0813">Transport</keyword>
<name>A0A3A9A7L1_9FIRM</name>
<dbReference type="InterPro" id="IPR000515">
    <property type="entry name" value="MetI-like"/>
</dbReference>
<evidence type="ECO:0000256" key="5">
    <source>
        <dbReference type="ARBA" id="ARBA00022989"/>
    </source>
</evidence>
<keyword evidence="4 7" id="KW-0812">Transmembrane</keyword>
<accession>A0A3A9A7L1</accession>
<dbReference type="InterPro" id="IPR035906">
    <property type="entry name" value="MetI-like_sf"/>
</dbReference>
<evidence type="ECO:0000313" key="10">
    <source>
        <dbReference type="Proteomes" id="UP000280696"/>
    </source>
</evidence>
<feature type="transmembrane region" description="Helical" evidence="7">
    <location>
        <begin position="222"/>
        <end position="243"/>
    </location>
</feature>
<evidence type="ECO:0000256" key="3">
    <source>
        <dbReference type="ARBA" id="ARBA00022475"/>
    </source>
</evidence>
<dbReference type="RefSeq" id="WP_120472150.1">
    <property type="nucleotide sequence ID" value="NZ_CATAJS010000064.1"/>
</dbReference>
<comment type="subcellular location">
    <subcellularLocation>
        <location evidence="1 7">Cell membrane</location>
        <topology evidence="1 7">Multi-pass membrane protein</topology>
    </subcellularLocation>
</comment>
<feature type="transmembrane region" description="Helical" evidence="7">
    <location>
        <begin position="52"/>
        <end position="69"/>
    </location>
</feature>
<keyword evidence="3" id="KW-1003">Cell membrane</keyword>
<proteinExistence type="inferred from homology"/>
<dbReference type="GO" id="GO:0005886">
    <property type="term" value="C:plasma membrane"/>
    <property type="evidence" value="ECO:0007669"/>
    <property type="project" value="UniProtKB-SubCell"/>
</dbReference>
<dbReference type="CDD" id="cd06261">
    <property type="entry name" value="TM_PBP2"/>
    <property type="match status" value="1"/>
</dbReference>
<dbReference type="PANTHER" id="PTHR43227">
    <property type="entry name" value="BLL4140 PROTEIN"/>
    <property type="match status" value="1"/>
</dbReference>
<evidence type="ECO:0000256" key="2">
    <source>
        <dbReference type="ARBA" id="ARBA00022448"/>
    </source>
</evidence>
<evidence type="ECO:0000313" key="9">
    <source>
        <dbReference type="EMBL" id="RKI87750.1"/>
    </source>
</evidence>
<keyword evidence="10" id="KW-1185">Reference proteome</keyword>
<gene>
    <name evidence="9" type="ORF">D7V94_20430</name>
</gene>
<feature type="transmembrane region" description="Helical" evidence="7">
    <location>
        <begin position="81"/>
        <end position="102"/>
    </location>
</feature>
<keyword evidence="5 7" id="KW-1133">Transmembrane helix</keyword>
<keyword evidence="6 7" id="KW-0472">Membrane</keyword>
<feature type="transmembrane region" description="Helical" evidence="7">
    <location>
        <begin position="272"/>
        <end position="296"/>
    </location>
</feature>
<dbReference type="Pfam" id="PF00528">
    <property type="entry name" value="BPD_transp_1"/>
    <property type="match status" value="1"/>
</dbReference>
<evidence type="ECO:0000256" key="4">
    <source>
        <dbReference type="ARBA" id="ARBA00022692"/>
    </source>
</evidence>
<organism evidence="9 10">
    <name type="scientific">Parablautia intestinalis</name>
    <dbReference type="NCBI Taxonomy" id="2320100"/>
    <lineage>
        <taxon>Bacteria</taxon>
        <taxon>Bacillati</taxon>
        <taxon>Bacillota</taxon>
        <taxon>Clostridia</taxon>
        <taxon>Lachnospirales</taxon>
        <taxon>Lachnospiraceae</taxon>
        <taxon>Parablautia</taxon>
    </lineage>
</organism>
<dbReference type="SUPFAM" id="SSF161098">
    <property type="entry name" value="MetI-like"/>
    <property type="match status" value="1"/>
</dbReference>
<evidence type="ECO:0000259" key="8">
    <source>
        <dbReference type="PROSITE" id="PS50928"/>
    </source>
</evidence>
<feature type="transmembrane region" description="Helical" evidence="7">
    <location>
        <begin position="114"/>
        <end position="138"/>
    </location>
</feature>
<feature type="domain" description="ABC transmembrane type-1" evidence="8">
    <location>
        <begin position="78"/>
        <end position="293"/>
    </location>
</feature>
<dbReference type="AlphaFoldDB" id="A0A3A9A7L1"/>
<dbReference type="EMBL" id="RAYQ01000036">
    <property type="protein sequence ID" value="RKI87750.1"/>
    <property type="molecule type" value="Genomic_DNA"/>
</dbReference>
<dbReference type="Proteomes" id="UP000280696">
    <property type="component" value="Unassembled WGS sequence"/>
</dbReference>
<evidence type="ECO:0000256" key="1">
    <source>
        <dbReference type="ARBA" id="ARBA00004651"/>
    </source>
</evidence>
<dbReference type="OrthoDB" id="9787541at2"/>
<comment type="caution">
    <text evidence="9">The sequence shown here is derived from an EMBL/GenBank/DDBJ whole genome shotgun (WGS) entry which is preliminary data.</text>
</comment>
<feature type="transmembrane region" description="Helical" evidence="7">
    <location>
        <begin position="12"/>
        <end position="32"/>
    </location>
</feature>
<reference evidence="9 10" key="1">
    <citation type="submission" date="2018-09" db="EMBL/GenBank/DDBJ databases">
        <title>Murine metabolic-syndrome-specific gut microbial biobank.</title>
        <authorList>
            <person name="Liu C."/>
        </authorList>
    </citation>
    <scope>NUCLEOTIDE SEQUENCE [LARGE SCALE GENOMIC DNA]</scope>
    <source>
        <strain evidence="9 10">0.1xD8-82</strain>
    </source>
</reference>
<sequence>MNEYRQKSIWKNIVYYRYIYLMLIPVILYYAIFKYAPMYGIQLAFKKYNLQGGITGSPWIGFENFIYLFKKAEFWQALKNTLVVSFMKLVLGFPVSVILAIFLNEVIFVRLKKIFQVIFTFPHFLSWVILSSIMFNLLSNSGAVNNLFELAGIGRINFLTNKETFRFLLVYSEVWKEAGWGTIIYIATIANIDPSLYEAAIIDGANRWNKIRFITWPGIKSVVITMLILQVGHMMSAGFMQIFNLYNPSVYSVADILDTYIYRETFNVIPNFGLTTAMGLFTGLTNCILLLTANFISKKFGEKGIV</sequence>
<comment type="similarity">
    <text evidence="7">Belongs to the binding-protein-dependent transport system permease family.</text>
</comment>
<dbReference type="Gene3D" id="1.10.3720.10">
    <property type="entry name" value="MetI-like"/>
    <property type="match status" value="1"/>
</dbReference>
<protein>
    <submittedName>
        <fullName evidence="9">Sugar ABC transporter permease</fullName>
    </submittedName>
</protein>
<dbReference type="PANTHER" id="PTHR43227:SF11">
    <property type="entry name" value="BLL4140 PROTEIN"/>
    <property type="match status" value="1"/>
</dbReference>
<dbReference type="GO" id="GO:0055085">
    <property type="term" value="P:transmembrane transport"/>
    <property type="evidence" value="ECO:0007669"/>
    <property type="project" value="InterPro"/>
</dbReference>
<evidence type="ECO:0000256" key="7">
    <source>
        <dbReference type="RuleBase" id="RU363032"/>
    </source>
</evidence>
<evidence type="ECO:0000256" key="6">
    <source>
        <dbReference type="ARBA" id="ARBA00023136"/>
    </source>
</evidence>
<dbReference type="InterPro" id="IPR050809">
    <property type="entry name" value="UgpAE/MalFG_permease"/>
</dbReference>
<dbReference type="PROSITE" id="PS50928">
    <property type="entry name" value="ABC_TM1"/>
    <property type="match status" value="1"/>
</dbReference>